<dbReference type="Pfam" id="PF00464">
    <property type="entry name" value="SHMT"/>
    <property type="match status" value="1"/>
</dbReference>
<feature type="compositionally biased region" description="Polar residues" evidence="1">
    <location>
        <begin position="1"/>
        <end position="13"/>
    </location>
</feature>
<dbReference type="InterPro" id="IPR029472">
    <property type="entry name" value="Copia-like_N"/>
</dbReference>
<accession>A0A2N9G749</accession>
<evidence type="ECO:0000313" key="4">
    <source>
        <dbReference type="EMBL" id="SPC95333.1"/>
    </source>
</evidence>
<feature type="region of interest" description="Disordered" evidence="1">
    <location>
        <begin position="1"/>
        <end position="22"/>
    </location>
</feature>
<feature type="domain" description="Retrotransposon Copia-like N-terminal" evidence="3">
    <location>
        <begin position="27"/>
        <end position="74"/>
    </location>
</feature>
<protein>
    <recommendedName>
        <fullName evidence="5">Retrotransposon Copia-like N-terminal domain-containing protein</fullName>
    </recommendedName>
</protein>
<proteinExistence type="predicted"/>
<dbReference type="AlphaFoldDB" id="A0A2N9G749"/>
<gene>
    <name evidence="4" type="ORF">FSB_LOCUS23215</name>
</gene>
<evidence type="ECO:0008006" key="5">
    <source>
        <dbReference type="Google" id="ProtNLM"/>
    </source>
</evidence>
<dbReference type="PANTHER" id="PTHR37610:SF97">
    <property type="entry name" value="RETROTRANSPOSON GAG DOMAIN-CONTAINING PROTEIN"/>
    <property type="match status" value="1"/>
</dbReference>
<dbReference type="InterPro" id="IPR015424">
    <property type="entry name" value="PyrdxlP-dep_Trfase"/>
</dbReference>
<evidence type="ECO:0000259" key="3">
    <source>
        <dbReference type="Pfam" id="PF14244"/>
    </source>
</evidence>
<feature type="domain" description="Serine hydroxymethyltransferase-like" evidence="2">
    <location>
        <begin position="105"/>
        <end position="149"/>
    </location>
</feature>
<dbReference type="EMBL" id="OIVN01001557">
    <property type="protein sequence ID" value="SPC95333.1"/>
    <property type="molecule type" value="Genomic_DNA"/>
</dbReference>
<dbReference type="SUPFAM" id="SSF53383">
    <property type="entry name" value="PLP-dependent transferases"/>
    <property type="match status" value="1"/>
</dbReference>
<organism evidence="4">
    <name type="scientific">Fagus sylvatica</name>
    <name type="common">Beechnut</name>
    <dbReference type="NCBI Taxonomy" id="28930"/>
    <lineage>
        <taxon>Eukaryota</taxon>
        <taxon>Viridiplantae</taxon>
        <taxon>Streptophyta</taxon>
        <taxon>Embryophyta</taxon>
        <taxon>Tracheophyta</taxon>
        <taxon>Spermatophyta</taxon>
        <taxon>Magnoliopsida</taxon>
        <taxon>eudicotyledons</taxon>
        <taxon>Gunneridae</taxon>
        <taxon>Pentapetalae</taxon>
        <taxon>rosids</taxon>
        <taxon>fabids</taxon>
        <taxon>Fagales</taxon>
        <taxon>Fagaceae</taxon>
        <taxon>Fagus</taxon>
    </lineage>
</organism>
<dbReference type="InterPro" id="IPR039429">
    <property type="entry name" value="SHMT-like_dom"/>
</dbReference>
<dbReference type="Pfam" id="PF14244">
    <property type="entry name" value="Retrotran_gag_3"/>
    <property type="match status" value="1"/>
</dbReference>
<evidence type="ECO:0000256" key="1">
    <source>
        <dbReference type="SAM" id="MobiDB-lite"/>
    </source>
</evidence>
<dbReference type="Gene3D" id="3.40.640.10">
    <property type="entry name" value="Type I PLP-dependent aspartate aminotransferase-like (Major domain)"/>
    <property type="match status" value="1"/>
</dbReference>
<name>A0A2N9G749_FAGSY</name>
<dbReference type="InterPro" id="IPR015421">
    <property type="entry name" value="PyrdxlP-dep_Trfase_major"/>
</dbReference>
<reference evidence="4" key="1">
    <citation type="submission" date="2018-02" db="EMBL/GenBank/DDBJ databases">
        <authorList>
            <person name="Cohen D.B."/>
            <person name="Kent A.D."/>
        </authorList>
    </citation>
    <scope>NUCLEOTIDE SEQUENCE</scope>
</reference>
<sequence length="149" mass="16817">MAPQSNSSASENAVNDDPIPSSPYYLHPSDNSSLILVPEPLTGDNFHSWFRSMDMALTIKNKLGFVDGSIREPEVNPSVLYKPTAYIIWKELQEKFSQSNGPQIFQLEKDIGIVDYDMLEKTIVLFKPKFIIAGTSAYPRGFDNARMRK</sequence>
<evidence type="ECO:0000259" key="2">
    <source>
        <dbReference type="Pfam" id="PF00464"/>
    </source>
</evidence>
<dbReference type="PANTHER" id="PTHR37610">
    <property type="entry name" value="CCHC-TYPE DOMAIN-CONTAINING PROTEIN"/>
    <property type="match status" value="1"/>
</dbReference>